<keyword evidence="1" id="KW-0472">Membrane</keyword>
<keyword evidence="1" id="KW-0812">Transmembrane</keyword>
<comment type="caution">
    <text evidence="2">The sequence shown here is derived from an EMBL/GenBank/DDBJ whole genome shotgun (WGS) entry which is preliminary data.</text>
</comment>
<sequence length="112" mass="13087">MTGALAWQVKKINKKRLFVGFEGDRTGIPGFSLWCGGVFDVFLFLPSSFLLISLFSFLTLLARIHHHWTRFVIDLTRLYDRLDDRFVTSTLILRSTSIITLVKRRYFKLTID</sequence>
<keyword evidence="3" id="KW-1185">Reference proteome</keyword>
<evidence type="ECO:0000256" key="1">
    <source>
        <dbReference type="SAM" id="Phobius"/>
    </source>
</evidence>
<dbReference type="EMBL" id="JAYMYR010000008">
    <property type="protein sequence ID" value="KAK7346436.1"/>
    <property type="molecule type" value="Genomic_DNA"/>
</dbReference>
<proteinExistence type="predicted"/>
<gene>
    <name evidence="2" type="ORF">VNO80_20955</name>
</gene>
<accession>A0AAN9M2Y2</accession>
<protein>
    <submittedName>
        <fullName evidence="2">Uncharacterized protein</fullName>
    </submittedName>
</protein>
<dbReference type="Proteomes" id="UP001374584">
    <property type="component" value="Unassembled WGS sequence"/>
</dbReference>
<feature type="transmembrane region" description="Helical" evidence="1">
    <location>
        <begin position="41"/>
        <end position="61"/>
    </location>
</feature>
<name>A0AAN9M2Y2_PHACN</name>
<dbReference type="AlphaFoldDB" id="A0AAN9M2Y2"/>
<keyword evidence="1" id="KW-1133">Transmembrane helix</keyword>
<evidence type="ECO:0000313" key="3">
    <source>
        <dbReference type="Proteomes" id="UP001374584"/>
    </source>
</evidence>
<evidence type="ECO:0000313" key="2">
    <source>
        <dbReference type="EMBL" id="KAK7346436.1"/>
    </source>
</evidence>
<organism evidence="2 3">
    <name type="scientific">Phaseolus coccineus</name>
    <name type="common">Scarlet runner bean</name>
    <name type="synonym">Phaseolus multiflorus</name>
    <dbReference type="NCBI Taxonomy" id="3886"/>
    <lineage>
        <taxon>Eukaryota</taxon>
        <taxon>Viridiplantae</taxon>
        <taxon>Streptophyta</taxon>
        <taxon>Embryophyta</taxon>
        <taxon>Tracheophyta</taxon>
        <taxon>Spermatophyta</taxon>
        <taxon>Magnoliopsida</taxon>
        <taxon>eudicotyledons</taxon>
        <taxon>Gunneridae</taxon>
        <taxon>Pentapetalae</taxon>
        <taxon>rosids</taxon>
        <taxon>fabids</taxon>
        <taxon>Fabales</taxon>
        <taxon>Fabaceae</taxon>
        <taxon>Papilionoideae</taxon>
        <taxon>50 kb inversion clade</taxon>
        <taxon>NPAAA clade</taxon>
        <taxon>indigoferoid/millettioid clade</taxon>
        <taxon>Phaseoleae</taxon>
        <taxon>Phaseolus</taxon>
    </lineage>
</organism>
<reference evidence="2 3" key="1">
    <citation type="submission" date="2024-01" db="EMBL/GenBank/DDBJ databases">
        <title>The genomes of 5 underutilized Papilionoideae crops provide insights into root nodulation and disease resistanc.</title>
        <authorList>
            <person name="Jiang F."/>
        </authorList>
    </citation>
    <scope>NUCLEOTIDE SEQUENCE [LARGE SCALE GENOMIC DNA]</scope>
    <source>
        <strain evidence="2">JINMINGXINNONG_FW02</strain>
        <tissue evidence="2">Leaves</tissue>
    </source>
</reference>